<name>A0A1D1V3B1_RAMVA</name>
<dbReference type="Proteomes" id="UP000186922">
    <property type="component" value="Unassembled WGS sequence"/>
</dbReference>
<evidence type="ECO:0000313" key="1">
    <source>
        <dbReference type="EMBL" id="GAU96249.1"/>
    </source>
</evidence>
<reference evidence="1 2" key="1">
    <citation type="journal article" date="2016" name="Nat. Commun.">
        <title>Extremotolerant tardigrade genome and improved radiotolerance of human cultured cells by tardigrade-unique protein.</title>
        <authorList>
            <person name="Hashimoto T."/>
            <person name="Horikawa D.D."/>
            <person name="Saito Y."/>
            <person name="Kuwahara H."/>
            <person name="Kozuka-Hata H."/>
            <person name="Shin-I T."/>
            <person name="Minakuchi Y."/>
            <person name="Ohishi K."/>
            <person name="Motoyama A."/>
            <person name="Aizu T."/>
            <person name="Enomoto A."/>
            <person name="Kondo K."/>
            <person name="Tanaka S."/>
            <person name="Hara Y."/>
            <person name="Koshikawa S."/>
            <person name="Sagara H."/>
            <person name="Miura T."/>
            <person name="Yokobori S."/>
            <person name="Miyagawa K."/>
            <person name="Suzuki Y."/>
            <person name="Kubo T."/>
            <person name="Oyama M."/>
            <person name="Kohara Y."/>
            <person name="Fujiyama A."/>
            <person name="Arakawa K."/>
            <person name="Katayama T."/>
            <person name="Toyoda A."/>
            <person name="Kunieda T."/>
        </authorList>
    </citation>
    <scope>NUCLEOTIDE SEQUENCE [LARGE SCALE GENOMIC DNA]</scope>
    <source>
        <strain evidence="1 2">YOKOZUNA-1</strain>
    </source>
</reference>
<dbReference type="AlphaFoldDB" id="A0A1D1V3B1"/>
<protein>
    <recommendedName>
        <fullName evidence="3">DDE-1 domain-containing protein</fullName>
    </recommendedName>
</protein>
<evidence type="ECO:0008006" key="3">
    <source>
        <dbReference type="Google" id="ProtNLM"/>
    </source>
</evidence>
<accession>A0A1D1V3B1</accession>
<dbReference type="EMBL" id="BDGG01000003">
    <property type="protein sequence ID" value="GAU96249.1"/>
    <property type="molecule type" value="Genomic_DNA"/>
</dbReference>
<keyword evidence="2" id="KW-1185">Reference proteome</keyword>
<gene>
    <name evidence="1" type="primary">RvY_07720-1</name>
    <name evidence="1" type="synonym">RvY_07720.1</name>
    <name evidence="1" type="ORF">RvY_07720</name>
</gene>
<dbReference type="OrthoDB" id="10035668at2759"/>
<organism evidence="1 2">
    <name type="scientific">Ramazzottius varieornatus</name>
    <name type="common">Water bear</name>
    <name type="synonym">Tardigrade</name>
    <dbReference type="NCBI Taxonomy" id="947166"/>
    <lineage>
        <taxon>Eukaryota</taxon>
        <taxon>Metazoa</taxon>
        <taxon>Ecdysozoa</taxon>
        <taxon>Tardigrada</taxon>
        <taxon>Eutardigrada</taxon>
        <taxon>Parachela</taxon>
        <taxon>Hypsibioidea</taxon>
        <taxon>Ramazzottiidae</taxon>
        <taxon>Ramazzottius</taxon>
    </lineage>
</organism>
<sequence>MTGTQGAVRRLQRSIARQVEESFSVKEPVAVAVPKIARRFREMARRYLRCYCRTRRVTVPDVGRLFYVATELLDGPSAPGLSNRHTKWSWWRKRREKLPGKRGRNKSQQVLDIAAEVRKRIVKKIESKRITRDSDIKKAADQVSKELNLERNVPGTWVWKWKKANGITCSIPTKVGRKTKDTEEDIKAMEKYEAQLEEIHNQLIDPSTIWNMDQTSVMLQNPYRKTSALKGANEVRIVQPPGYKENMAVLLMVAANGTKYPPVIVFKGAKKTGVSFVQRRKEAEHS</sequence>
<evidence type="ECO:0000313" key="2">
    <source>
        <dbReference type="Proteomes" id="UP000186922"/>
    </source>
</evidence>
<proteinExistence type="predicted"/>
<comment type="caution">
    <text evidence="1">The sequence shown here is derived from an EMBL/GenBank/DDBJ whole genome shotgun (WGS) entry which is preliminary data.</text>
</comment>